<organism evidence="1 2">
    <name type="scientific">Eumeta variegata</name>
    <name type="common">Bagworm moth</name>
    <name type="synonym">Eumeta japonica</name>
    <dbReference type="NCBI Taxonomy" id="151549"/>
    <lineage>
        <taxon>Eukaryota</taxon>
        <taxon>Metazoa</taxon>
        <taxon>Ecdysozoa</taxon>
        <taxon>Arthropoda</taxon>
        <taxon>Hexapoda</taxon>
        <taxon>Insecta</taxon>
        <taxon>Pterygota</taxon>
        <taxon>Neoptera</taxon>
        <taxon>Endopterygota</taxon>
        <taxon>Lepidoptera</taxon>
        <taxon>Glossata</taxon>
        <taxon>Ditrysia</taxon>
        <taxon>Tineoidea</taxon>
        <taxon>Psychidae</taxon>
        <taxon>Oiketicinae</taxon>
        <taxon>Eumeta</taxon>
    </lineage>
</organism>
<comment type="caution">
    <text evidence="1">The sequence shown here is derived from an EMBL/GenBank/DDBJ whole genome shotgun (WGS) entry which is preliminary data.</text>
</comment>
<accession>A0A4C1YAD4</accession>
<dbReference type="Proteomes" id="UP000299102">
    <property type="component" value="Unassembled WGS sequence"/>
</dbReference>
<dbReference type="EMBL" id="BGZK01001141">
    <property type="protein sequence ID" value="GBP72323.1"/>
    <property type="molecule type" value="Genomic_DNA"/>
</dbReference>
<reference evidence="1 2" key="1">
    <citation type="journal article" date="2019" name="Commun. Biol.">
        <title>The bagworm genome reveals a unique fibroin gene that provides high tensile strength.</title>
        <authorList>
            <person name="Kono N."/>
            <person name="Nakamura H."/>
            <person name="Ohtoshi R."/>
            <person name="Tomita M."/>
            <person name="Numata K."/>
            <person name="Arakawa K."/>
        </authorList>
    </citation>
    <scope>NUCLEOTIDE SEQUENCE [LARGE SCALE GENOMIC DNA]</scope>
</reference>
<evidence type="ECO:0000313" key="1">
    <source>
        <dbReference type="EMBL" id="GBP72323.1"/>
    </source>
</evidence>
<dbReference type="AlphaFoldDB" id="A0A4C1YAD4"/>
<dbReference type="OrthoDB" id="6365837at2759"/>
<evidence type="ECO:0000313" key="2">
    <source>
        <dbReference type="Proteomes" id="UP000299102"/>
    </source>
</evidence>
<protein>
    <submittedName>
        <fullName evidence="1">Uncharacterized protein</fullName>
    </submittedName>
</protein>
<keyword evidence="2" id="KW-1185">Reference proteome</keyword>
<proteinExistence type="predicted"/>
<sequence length="297" mass="33744">MTPKQTERLQNDIVSKRCREYAPATHIAEIQISCWSLLSATSHPNDWRAKINETRLINRQSGGGPSHPAKRTQNTTKNGYCASEISVHESRRYLYFSFSHPTLTLSSIRRRNQERRRSRIGLVFVGDAVARRCSRPCAAPCHEAHSTDALYVCIRHGDACAVSAYGLITRSMWFSLLAATSLVALVRCAGNEYLPPNKGYNYEPPKIPFPTPPIRDTICRGHFNEPKTPLSLIRITEEKSIVAKRSQRLHCTKFMADYARKQPESLTPKQNGFNLALPGIHKLRKKKNNYQQRTAQR</sequence>
<gene>
    <name evidence="1" type="ORF">EVAR_90419_1</name>
</gene>
<name>A0A4C1YAD4_EUMVA</name>